<name>A0A1V6LQG6_9FLAO</name>
<feature type="domain" description="BD-FAE-like" evidence="2">
    <location>
        <begin position="67"/>
        <end position="253"/>
    </location>
</feature>
<dbReference type="InterPro" id="IPR029058">
    <property type="entry name" value="AB_hydrolase_fold"/>
</dbReference>
<dbReference type="GO" id="GO:0016787">
    <property type="term" value="F:hydrolase activity"/>
    <property type="evidence" value="ECO:0007669"/>
    <property type="project" value="UniProtKB-KW"/>
</dbReference>
<dbReference type="Proteomes" id="UP000191680">
    <property type="component" value="Unassembled WGS sequence"/>
</dbReference>
<dbReference type="InterPro" id="IPR050300">
    <property type="entry name" value="GDXG_lipolytic_enzyme"/>
</dbReference>
<reference evidence="3 4" key="1">
    <citation type="submission" date="2016-12" db="EMBL/GenBank/DDBJ databases">
        <authorList>
            <person name="Song W.-J."/>
            <person name="Kurnit D.M."/>
        </authorList>
    </citation>
    <scope>NUCLEOTIDE SEQUENCE [LARGE SCALE GENOMIC DNA]</scope>
    <source>
        <strain evidence="3 4">HSG9</strain>
    </source>
</reference>
<proteinExistence type="predicted"/>
<dbReference type="PANTHER" id="PTHR48081:SF13">
    <property type="entry name" value="ALPHA_BETA HYDROLASE"/>
    <property type="match status" value="1"/>
</dbReference>
<evidence type="ECO:0000259" key="2">
    <source>
        <dbReference type="Pfam" id="PF20434"/>
    </source>
</evidence>
<gene>
    <name evidence="3" type="ORF">BUL40_09945</name>
</gene>
<organism evidence="3 4">
    <name type="scientific">Croceivirga radicis</name>
    <dbReference type="NCBI Taxonomy" id="1929488"/>
    <lineage>
        <taxon>Bacteria</taxon>
        <taxon>Pseudomonadati</taxon>
        <taxon>Bacteroidota</taxon>
        <taxon>Flavobacteriia</taxon>
        <taxon>Flavobacteriales</taxon>
        <taxon>Flavobacteriaceae</taxon>
        <taxon>Croceivirga</taxon>
    </lineage>
</organism>
<dbReference type="Gene3D" id="3.40.50.1820">
    <property type="entry name" value="alpha/beta hydrolase"/>
    <property type="match status" value="1"/>
</dbReference>
<sequence>MVFGGLQGQSYVGVTGVADSSYTNEIAFEKTRKTHSNIKLVKPFQLANITEKYDIIYDTIGYRKLKLDVFHPSTLKTDNAAIIIFHGGGWRSGNKTQHHPLAQQLANKGYVCFTPEYRLSTEALFPAAVLDAKAALLWVRNNAKKYQINPDKIAVLGFSAGGELAAFLGTTQNIPLFQRKNSIGSSTKVNAVIDIDGTLSFVHTESGEGNDTNGTSAATYWFGYTKKEKPFLWKLASPLQHVDKDTPPTLFLNSSVTRMHAGRDDYVKLLKRYGTYTEIRSFNNAPHAFCLFKPWFDQTVQQIDQFLLKVFR</sequence>
<dbReference type="PANTHER" id="PTHR48081">
    <property type="entry name" value="AB HYDROLASE SUPERFAMILY PROTEIN C4A8.06C"/>
    <property type="match status" value="1"/>
</dbReference>
<evidence type="ECO:0000313" key="3">
    <source>
        <dbReference type="EMBL" id="OQD42440.1"/>
    </source>
</evidence>
<dbReference type="InterPro" id="IPR049492">
    <property type="entry name" value="BD-FAE-like_dom"/>
</dbReference>
<comment type="caution">
    <text evidence="3">The sequence shown here is derived from an EMBL/GenBank/DDBJ whole genome shotgun (WGS) entry which is preliminary data.</text>
</comment>
<dbReference type="AlphaFoldDB" id="A0A1V6LQG6"/>
<evidence type="ECO:0000256" key="1">
    <source>
        <dbReference type="ARBA" id="ARBA00022801"/>
    </source>
</evidence>
<protein>
    <submittedName>
        <fullName evidence="3">Esterase</fullName>
    </submittedName>
</protein>
<evidence type="ECO:0000313" key="4">
    <source>
        <dbReference type="Proteomes" id="UP000191680"/>
    </source>
</evidence>
<dbReference type="EMBL" id="MTBC01000006">
    <property type="protein sequence ID" value="OQD42440.1"/>
    <property type="molecule type" value="Genomic_DNA"/>
</dbReference>
<keyword evidence="1" id="KW-0378">Hydrolase</keyword>
<keyword evidence="4" id="KW-1185">Reference proteome</keyword>
<dbReference type="SUPFAM" id="SSF53474">
    <property type="entry name" value="alpha/beta-Hydrolases"/>
    <property type="match status" value="1"/>
</dbReference>
<dbReference type="Pfam" id="PF20434">
    <property type="entry name" value="BD-FAE"/>
    <property type="match status" value="1"/>
</dbReference>
<dbReference type="OrthoDB" id="9777975at2"/>
<accession>A0A1V6LQG6</accession>